<gene>
    <name evidence="12" type="ORF">HQN60_11015</name>
</gene>
<evidence type="ECO:0000256" key="10">
    <source>
        <dbReference type="PROSITE-ProRule" id="PRU00182"/>
    </source>
</evidence>
<evidence type="ECO:0000256" key="3">
    <source>
        <dbReference type="ARBA" id="ARBA00038922"/>
    </source>
</evidence>
<dbReference type="GO" id="GO:0160138">
    <property type="term" value="F:23S rRNA pseudouridine(2604) synthase activity"/>
    <property type="evidence" value="ECO:0007669"/>
    <property type="project" value="UniProtKB-EC"/>
</dbReference>
<dbReference type="Gene3D" id="3.10.290.10">
    <property type="entry name" value="RNA-binding S4 domain"/>
    <property type="match status" value="1"/>
</dbReference>
<dbReference type="KEGG" id="dee:HQN60_11015"/>
<dbReference type="EMBL" id="CP054143">
    <property type="protein sequence ID" value="QKJ67188.1"/>
    <property type="molecule type" value="Genomic_DNA"/>
</dbReference>
<evidence type="ECO:0000256" key="6">
    <source>
        <dbReference type="ARBA" id="ARBA00041697"/>
    </source>
</evidence>
<reference evidence="12 13" key="1">
    <citation type="submission" date="2020-05" db="EMBL/GenBank/DDBJ databases">
        <title>Complete genome sequence of Deefgea sp. D17.</title>
        <authorList>
            <person name="Bae J.-W."/>
            <person name="Han J.E."/>
        </authorList>
    </citation>
    <scope>NUCLEOTIDE SEQUENCE [LARGE SCALE GENOMIC DNA]</scope>
    <source>
        <strain evidence="12 13">D17</strain>
    </source>
</reference>
<evidence type="ECO:0000256" key="5">
    <source>
        <dbReference type="ARBA" id="ARBA00041420"/>
    </source>
</evidence>
<dbReference type="Pfam" id="PF01479">
    <property type="entry name" value="S4"/>
    <property type="match status" value="1"/>
</dbReference>
<keyword evidence="10" id="KW-0694">RNA-binding</keyword>
<proteinExistence type="predicted"/>
<evidence type="ECO:0000313" key="12">
    <source>
        <dbReference type="EMBL" id="QKJ67188.1"/>
    </source>
</evidence>
<dbReference type="SUPFAM" id="SSF55120">
    <property type="entry name" value="Pseudouridine synthase"/>
    <property type="match status" value="1"/>
</dbReference>
<evidence type="ECO:0000313" key="13">
    <source>
        <dbReference type="Proteomes" id="UP000504844"/>
    </source>
</evidence>
<dbReference type="Proteomes" id="UP000504844">
    <property type="component" value="Chromosome"/>
</dbReference>
<dbReference type="EC" id="5.4.99.21" evidence="3"/>
<evidence type="ECO:0000256" key="4">
    <source>
        <dbReference type="ARBA" id="ARBA00039989"/>
    </source>
</evidence>
<dbReference type="PANTHER" id="PTHR47683:SF2">
    <property type="entry name" value="RNA-BINDING S4 DOMAIN-CONTAINING PROTEIN"/>
    <property type="match status" value="1"/>
</dbReference>
<evidence type="ECO:0000256" key="7">
    <source>
        <dbReference type="ARBA" id="ARBA00042843"/>
    </source>
</evidence>
<evidence type="ECO:0000256" key="1">
    <source>
        <dbReference type="ARBA" id="ARBA00036390"/>
    </source>
</evidence>
<dbReference type="AlphaFoldDB" id="A0A6M8SSY9"/>
<dbReference type="SMART" id="SM00363">
    <property type="entry name" value="S4"/>
    <property type="match status" value="1"/>
</dbReference>
<dbReference type="InterPro" id="IPR002942">
    <property type="entry name" value="S4_RNA-bd"/>
</dbReference>
<protein>
    <recommendedName>
        <fullName evidence="4">Dual-specificity RNA pseudouridine synthase RluF</fullName>
        <ecNumber evidence="3">5.4.99.21</ecNumber>
    </recommendedName>
    <alternativeName>
        <fullName evidence="6">23S rRNA pseudouridine(2604) synthase</fullName>
    </alternativeName>
    <alternativeName>
        <fullName evidence="8">Ribosomal large subunit pseudouridine synthase F</fullName>
    </alternativeName>
    <alternativeName>
        <fullName evidence="7">rRNA pseudouridylate synthase F</fullName>
    </alternativeName>
    <alternativeName>
        <fullName evidence="9">rRNA-uridine isomerase F</fullName>
    </alternativeName>
    <alternativeName>
        <fullName evidence="5">tRNA(Tyr) pseudouridine(35) synthase</fullName>
    </alternativeName>
</protein>
<keyword evidence="13" id="KW-1185">Reference proteome</keyword>
<organism evidence="12 13">
    <name type="scientific">Deefgea piscis</name>
    <dbReference type="NCBI Taxonomy" id="2739061"/>
    <lineage>
        <taxon>Bacteria</taxon>
        <taxon>Pseudomonadati</taxon>
        <taxon>Pseudomonadota</taxon>
        <taxon>Betaproteobacteria</taxon>
        <taxon>Neisseriales</taxon>
        <taxon>Chitinibacteraceae</taxon>
        <taxon>Deefgea</taxon>
    </lineage>
</organism>
<dbReference type="GO" id="GO:0003723">
    <property type="term" value="F:RNA binding"/>
    <property type="evidence" value="ECO:0007669"/>
    <property type="project" value="UniProtKB-KW"/>
</dbReference>
<dbReference type="Gene3D" id="3.30.2350.10">
    <property type="entry name" value="Pseudouridine synthase"/>
    <property type="match status" value="1"/>
</dbReference>
<dbReference type="InterPro" id="IPR050343">
    <property type="entry name" value="RsuA_PseudoU_synthase"/>
</dbReference>
<sequence length="243" mass="27489">MTQELIRLSKRMVELGLCSRREADELIELGRVTVDGQVVDQLGSRVTLTQKVAVQAVKMQLHKQPDRVTLLLNKPVAYAAWPEAEGEAWQTLLNTEHRDVSDRTGFVLLKKALPHLQVPCGLDSAAQGLLVLTQDTRLQRSLATELEQEYLLWFDGELSAESLKLMNSRTKFDGAVLKPYKITRQSDQQLRIVLRAAIPDFLPALCESVGIQMRSCKRIRIGRIGLASLPEGQWRFLQSNERF</sequence>
<feature type="domain" description="RNA-binding S4" evidence="11">
    <location>
        <begin position="6"/>
        <end position="73"/>
    </location>
</feature>
<evidence type="ECO:0000256" key="9">
    <source>
        <dbReference type="ARBA" id="ARBA00043147"/>
    </source>
</evidence>
<dbReference type="CDD" id="cd00165">
    <property type="entry name" value="S4"/>
    <property type="match status" value="1"/>
</dbReference>
<dbReference type="GO" id="GO:0006396">
    <property type="term" value="P:RNA processing"/>
    <property type="evidence" value="ECO:0007669"/>
    <property type="project" value="UniProtKB-ARBA"/>
</dbReference>
<comment type="catalytic activity">
    <reaction evidence="1">
        <text>uridine(35) in tRNA(Tyr) = pseudouridine(35) in tRNA(Tyr)</text>
        <dbReference type="Rhea" id="RHEA:60556"/>
        <dbReference type="Rhea" id="RHEA-COMP:15607"/>
        <dbReference type="Rhea" id="RHEA-COMP:15608"/>
        <dbReference type="ChEBI" id="CHEBI:65314"/>
        <dbReference type="ChEBI" id="CHEBI:65315"/>
    </reaction>
</comment>
<dbReference type="RefSeq" id="WP_173533691.1">
    <property type="nucleotide sequence ID" value="NZ_CP054143.1"/>
</dbReference>
<evidence type="ECO:0000256" key="8">
    <source>
        <dbReference type="ARBA" id="ARBA00042890"/>
    </source>
</evidence>
<dbReference type="InterPro" id="IPR020103">
    <property type="entry name" value="PsdUridine_synth_cat_dom_sf"/>
</dbReference>
<dbReference type="InterPro" id="IPR036986">
    <property type="entry name" value="S4_RNA-bd_sf"/>
</dbReference>
<dbReference type="PROSITE" id="PS50889">
    <property type="entry name" value="S4"/>
    <property type="match status" value="1"/>
</dbReference>
<evidence type="ECO:0000259" key="11">
    <source>
        <dbReference type="SMART" id="SM00363"/>
    </source>
</evidence>
<dbReference type="SUPFAM" id="SSF55174">
    <property type="entry name" value="Alpha-L RNA-binding motif"/>
    <property type="match status" value="1"/>
</dbReference>
<name>A0A6M8SSY9_9NEIS</name>
<comment type="catalytic activity">
    <reaction evidence="2">
        <text>uridine(2604) in 23S rRNA = pseudouridine(2604) in 23S rRNA</text>
        <dbReference type="Rhea" id="RHEA:38875"/>
        <dbReference type="Rhea" id="RHEA-COMP:10093"/>
        <dbReference type="Rhea" id="RHEA-COMP:10094"/>
        <dbReference type="ChEBI" id="CHEBI:65314"/>
        <dbReference type="ChEBI" id="CHEBI:65315"/>
        <dbReference type="EC" id="5.4.99.21"/>
    </reaction>
</comment>
<dbReference type="PANTHER" id="PTHR47683">
    <property type="entry name" value="PSEUDOURIDINE SYNTHASE FAMILY PROTEIN-RELATED"/>
    <property type="match status" value="1"/>
</dbReference>
<dbReference type="GO" id="GO:0001522">
    <property type="term" value="P:pseudouridine synthesis"/>
    <property type="evidence" value="ECO:0007669"/>
    <property type="project" value="InterPro"/>
</dbReference>
<evidence type="ECO:0000256" key="2">
    <source>
        <dbReference type="ARBA" id="ARBA00036535"/>
    </source>
</evidence>
<accession>A0A6M8SSY9</accession>